<dbReference type="InterPro" id="IPR036909">
    <property type="entry name" value="Cyt_c-like_dom_sf"/>
</dbReference>
<accession>A0ABT1C5Y0</accession>
<proteinExistence type="predicted"/>
<sequence length="152" mass="17201">MLRLVIRGAILSVVFLPLIGCEGEVRPVEVRHPLSAPNGPNDPRISQYEENAYQISQGGRYALWYGCEVCHGPNASGAMDLMDENWQHGSGFHEIHAFIADGHVSSIPRYDAHIPEEQLWQLTAYVRNLKNIGVEKRRREGFDQVREPRLSP</sequence>
<comment type="caution">
    <text evidence="1">The sequence shown here is derived from an EMBL/GenBank/DDBJ whole genome shotgun (WGS) entry which is preliminary data.</text>
</comment>
<keyword evidence="2" id="KW-1185">Reference proteome</keyword>
<evidence type="ECO:0000313" key="1">
    <source>
        <dbReference type="EMBL" id="MCO6050220.1"/>
    </source>
</evidence>
<protein>
    <submittedName>
        <fullName evidence="1">Cytochrome c</fullName>
    </submittedName>
</protein>
<dbReference type="Gene3D" id="1.10.760.10">
    <property type="entry name" value="Cytochrome c-like domain"/>
    <property type="match status" value="1"/>
</dbReference>
<evidence type="ECO:0000313" key="2">
    <source>
        <dbReference type="Proteomes" id="UP001205906"/>
    </source>
</evidence>
<dbReference type="RefSeq" id="WP_252818696.1">
    <property type="nucleotide sequence ID" value="NZ_JAMXQS010000005.1"/>
</dbReference>
<name>A0ABT1C5Y0_9HYPH</name>
<gene>
    <name evidence="1" type="ORF">NGM99_10530</name>
</gene>
<dbReference type="EMBL" id="JAMXQS010000005">
    <property type="protein sequence ID" value="MCO6050220.1"/>
    <property type="molecule type" value="Genomic_DNA"/>
</dbReference>
<dbReference type="Proteomes" id="UP001205906">
    <property type="component" value="Unassembled WGS sequence"/>
</dbReference>
<dbReference type="SUPFAM" id="SSF46626">
    <property type="entry name" value="Cytochrome c"/>
    <property type="match status" value="1"/>
</dbReference>
<organism evidence="1 2">
    <name type="scientific">Mesorhizobium liriopis</name>
    <dbReference type="NCBI Taxonomy" id="2953882"/>
    <lineage>
        <taxon>Bacteria</taxon>
        <taxon>Pseudomonadati</taxon>
        <taxon>Pseudomonadota</taxon>
        <taxon>Alphaproteobacteria</taxon>
        <taxon>Hyphomicrobiales</taxon>
        <taxon>Phyllobacteriaceae</taxon>
        <taxon>Mesorhizobium</taxon>
    </lineage>
</organism>
<reference evidence="1 2" key="1">
    <citation type="submission" date="2022-06" db="EMBL/GenBank/DDBJ databases">
        <title>Mesorhizobium sp. strain RP14 Genome sequencing and assembly.</title>
        <authorList>
            <person name="Kim I."/>
        </authorList>
    </citation>
    <scope>NUCLEOTIDE SEQUENCE [LARGE SCALE GENOMIC DNA]</scope>
    <source>
        <strain evidence="2">RP14(2022)</strain>
    </source>
</reference>